<evidence type="ECO:0000256" key="1">
    <source>
        <dbReference type="SAM" id="SignalP"/>
    </source>
</evidence>
<accession>A0A8C1RY34</accession>
<evidence type="ECO:0000313" key="3">
    <source>
        <dbReference type="Proteomes" id="UP000694427"/>
    </source>
</evidence>
<keyword evidence="3" id="KW-1185">Reference proteome</keyword>
<dbReference type="Ensembl" id="ENSCCRT00010135381.1">
    <property type="protein sequence ID" value="ENSCCRP00010121911.1"/>
    <property type="gene ID" value="ENSCCRG00010053213.1"/>
</dbReference>
<sequence length="42" mass="4860">METQRILMRSLDFVIITSVIWTITADAEEMKSCCTEVSTDYK</sequence>
<dbReference type="Ensembl" id="ENSCCRT00020115493.1">
    <property type="protein sequence ID" value="ENSCCRP00020105740.1"/>
    <property type="gene ID" value="ENSCCRG00020048226.1"/>
</dbReference>
<reference evidence="2" key="1">
    <citation type="submission" date="2025-05" db="UniProtKB">
        <authorList>
            <consortium name="Ensembl"/>
        </authorList>
    </citation>
    <scope>IDENTIFICATION</scope>
</reference>
<organism evidence="2 3">
    <name type="scientific">Cyprinus carpio</name>
    <name type="common">Common carp</name>
    <dbReference type="NCBI Taxonomy" id="7962"/>
    <lineage>
        <taxon>Eukaryota</taxon>
        <taxon>Metazoa</taxon>
        <taxon>Chordata</taxon>
        <taxon>Craniata</taxon>
        <taxon>Vertebrata</taxon>
        <taxon>Euteleostomi</taxon>
        <taxon>Actinopterygii</taxon>
        <taxon>Neopterygii</taxon>
        <taxon>Teleostei</taxon>
        <taxon>Ostariophysi</taxon>
        <taxon>Cypriniformes</taxon>
        <taxon>Cyprinidae</taxon>
        <taxon>Cyprininae</taxon>
        <taxon>Cyprinus</taxon>
    </lineage>
</organism>
<name>A0A8C1RY34_CYPCA</name>
<dbReference type="Proteomes" id="UP000694701">
    <property type="component" value="Unplaced"/>
</dbReference>
<feature type="signal peptide" evidence="1">
    <location>
        <begin position="1"/>
        <end position="27"/>
    </location>
</feature>
<evidence type="ECO:0000313" key="2">
    <source>
        <dbReference type="Ensembl" id="ENSCCRP00010121911.1"/>
    </source>
</evidence>
<protein>
    <submittedName>
        <fullName evidence="2">Uncharacterized protein</fullName>
    </submittedName>
</protein>
<dbReference type="AlphaFoldDB" id="A0A8C1RY34"/>
<keyword evidence="1" id="KW-0732">Signal</keyword>
<dbReference type="Proteomes" id="UP000694427">
    <property type="component" value="Unplaced"/>
</dbReference>
<feature type="chain" id="PRO_5044676487" evidence="1">
    <location>
        <begin position="28"/>
        <end position="42"/>
    </location>
</feature>
<proteinExistence type="predicted"/>